<gene>
    <name evidence="3" type="ORF">CVLEPA_LOCUS379</name>
</gene>
<comment type="caution">
    <text evidence="3">The sequence shown here is derived from an EMBL/GenBank/DDBJ whole genome shotgun (WGS) entry which is preliminary data.</text>
</comment>
<evidence type="ECO:0000256" key="1">
    <source>
        <dbReference type="SAM" id="MobiDB-lite"/>
    </source>
</evidence>
<evidence type="ECO:0000313" key="4">
    <source>
        <dbReference type="Proteomes" id="UP001642483"/>
    </source>
</evidence>
<keyword evidence="4" id="KW-1185">Reference proteome</keyword>
<dbReference type="PANTHER" id="PTHR11106">
    <property type="entry name" value="GANGLIOSIDE INDUCED DIFFERENTIATION ASSOCIATED PROTEIN 2-RELATED"/>
    <property type="match status" value="1"/>
</dbReference>
<dbReference type="Proteomes" id="UP001642483">
    <property type="component" value="Unassembled WGS sequence"/>
</dbReference>
<dbReference type="PANTHER" id="PTHR11106:SF111">
    <property type="entry name" value="MACRO DOMAIN-CONTAINING PROTEIN"/>
    <property type="match status" value="1"/>
</dbReference>
<feature type="domain" description="Macro" evidence="2">
    <location>
        <begin position="468"/>
        <end position="659"/>
    </location>
</feature>
<dbReference type="Gene3D" id="3.40.220.10">
    <property type="entry name" value="Leucine Aminopeptidase, subunit E, domain 1"/>
    <property type="match status" value="1"/>
</dbReference>
<dbReference type="InterPro" id="IPR002589">
    <property type="entry name" value="Macro_dom"/>
</dbReference>
<proteinExistence type="predicted"/>
<feature type="compositionally biased region" description="Low complexity" evidence="1">
    <location>
        <begin position="701"/>
        <end position="710"/>
    </location>
</feature>
<dbReference type="SUPFAM" id="SSF52949">
    <property type="entry name" value="Macro domain-like"/>
    <property type="match status" value="1"/>
</dbReference>
<dbReference type="InterPro" id="IPR043472">
    <property type="entry name" value="Macro_dom-like"/>
</dbReference>
<evidence type="ECO:0000313" key="3">
    <source>
        <dbReference type="EMBL" id="CAK8671330.1"/>
    </source>
</evidence>
<feature type="region of interest" description="Disordered" evidence="1">
    <location>
        <begin position="691"/>
        <end position="729"/>
    </location>
</feature>
<organism evidence="3 4">
    <name type="scientific">Clavelina lepadiformis</name>
    <name type="common">Light-bulb sea squirt</name>
    <name type="synonym">Ascidia lepadiformis</name>
    <dbReference type="NCBI Taxonomy" id="159417"/>
    <lineage>
        <taxon>Eukaryota</taxon>
        <taxon>Metazoa</taxon>
        <taxon>Chordata</taxon>
        <taxon>Tunicata</taxon>
        <taxon>Ascidiacea</taxon>
        <taxon>Aplousobranchia</taxon>
        <taxon>Clavelinidae</taxon>
        <taxon>Clavelina</taxon>
    </lineage>
</organism>
<accession>A0ABP0EVC2</accession>
<dbReference type="Pfam" id="PF01661">
    <property type="entry name" value="Macro"/>
    <property type="match status" value="1"/>
</dbReference>
<dbReference type="SMART" id="SM00506">
    <property type="entry name" value="A1pp"/>
    <property type="match status" value="1"/>
</dbReference>
<protein>
    <recommendedName>
        <fullName evidence="2">Macro domain-containing protein</fullName>
    </recommendedName>
</protein>
<feature type="compositionally biased region" description="Basic residues" evidence="1">
    <location>
        <begin position="718"/>
        <end position="729"/>
    </location>
</feature>
<dbReference type="EMBL" id="CAWYQH010000001">
    <property type="protein sequence ID" value="CAK8671330.1"/>
    <property type="molecule type" value="Genomic_DNA"/>
</dbReference>
<reference evidence="3 4" key="1">
    <citation type="submission" date="2024-02" db="EMBL/GenBank/DDBJ databases">
        <authorList>
            <person name="Daric V."/>
            <person name="Darras S."/>
        </authorList>
    </citation>
    <scope>NUCLEOTIDE SEQUENCE [LARGE SCALE GENOMIC DNA]</scope>
</reference>
<evidence type="ECO:0000259" key="2">
    <source>
        <dbReference type="PROSITE" id="PS51154"/>
    </source>
</evidence>
<name>A0ABP0EVC2_CLALP</name>
<sequence length="729" mass="82573">MYGLAMTDSALQTERSYLLTSPASDVTPLAYDVNEGPAVVVLETSKEGLLRVKVEPDTMAYILYCHYDEFARIQQAYSVAISWSKLDNTIIFCATTQADAVQLQLAATRFLAFYHHVSSTLVAAYLSSHTGNITLQQYHKATFEVKRRHKRAMIKDIKENSKIALYSPAELVTTATRTFLSALNATPSPELTSPGSNKTYGYVTNGRTLINDGALLERRRRTQSGFISASDVDFYPSFNYHKAASPFAQPYYKGYSDGIIQHEHGYYDKTMTIPYEIENMEIHKRNSEDAVSSNASSGYVSNNGTIPRRYVAHDVAKHRTHSDGYFTTRLPPISQNVTRGYHHPHQRHVIHRRHPRHQDIIQSDPLYDNYVYDDIKENNRLRSASTLHRHQNRDYTRSNAPRFADEGVNCDVAMTQYQQTKSLHREYSKQKLQPCKVDARIKIHRTIPGKKSFIPKLKSPFKFKQNHKKHFEITTPTGIDIEIFEGDITDTDCDVIVNETNSNLHVTGELAWAVAKHGSFELPKLTKLHVAMHGPVPESKVMVTPSVGLACRSIIHVVTPKWRNNDSKRSRKMLYNTYKNIFNVATMELKASSIALPVIGLETMSKSDESFPFHVATEILYQALIAFLKLGSSTLRHIRYIDNDPDHVNLVTTAIKPKMENVTFDPRFLRQQQSLAHLNYSSGSSLASSDLTSSNFTNGESSATTKTIAKSSEELKTKNRVNKRRGWVR</sequence>
<dbReference type="PROSITE" id="PS51154">
    <property type="entry name" value="MACRO"/>
    <property type="match status" value="1"/>
</dbReference>